<organism evidence="2 3">
    <name type="scientific">Panicum virgatum</name>
    <name type="common">Blackwell switchgrass</name>
    <dbReference type="NCBI Taxonomy" id="38727"/>
    <lineage>
        <taxon>Eukaryota</taxon>
        <taxon>Viridiplantae</taxon>
        <taxon>Streptophyta</taxon>
        <taxon>Embryophyta</taxon>
        <taxon>Tracheophyta</taxon>
        <taxon>Spermatophyta</taxon>
        <taxon>Magnoliopsida</taxon>
        <taxon>Liliopsida</taxon>
        <taxon>Poales</taxon>
        <taxon>Poaceae</taxon>
        <taxon>PACMAD clade</taxon>
        <taxon>Panicoideae</taxon>
        <taxon>Panicodae</taxon>
        <taxon>Paniceae</taxon>
        <taxon>Panicinae</taxon>
        <taxon>Panicum</taxon>
        <taxon>Panicum sect. Hiantes</taxon>
    </lineage>
</organism>
<keyword evidence="3" id="KW-1185">Reference proteome</keyword>
<dbReference type="EMBL" id="CM029046">
    <property type="protein sequence ID" value="KAG2590150.1"/>
    <property type="molecule type" value="Genomic_DNA"/>
</dbReference>
<feature type="compositionally biased region" description="Basic and acidic residues" evidence="1">
    <location>
        <begin position="10"/>
        <end position="22"/>
    </location>
</feature>
<gene>
    <name evidence="2" type="ORF">PVAP13_5NG286734</name>
</gene>
<accession>A0A8T0RX85</accession>
<dbReference type="Proteomes" id="UP000823388">
    <property type="component" value="Chromosome 5N"/>
</dbReference>
<comment type="caution">
    <text evidence="2">The sequence shown here is derived from an EMBL/GenBank/DDBJ whole genome shotgun (WGS) entry which is preliminary data.</text>
</comment>
<dbReference type="AlphaFoldDB" id="A0A8T0RX85"/>
<evidence type="ECO:0000256" key="1">
    <source>
        <dbReference type="SAM" id="MobiDB-lite"/>
    </source>
</evidence>
<feature type="region of interest" description="Disordered" evidence="1">
    <location>
        <begin position="1"/>
        <end position="28"/>
    </location>
</feature>
<sequence>MAEFQISQCRDPRREKGREQRSKSLPRAALRVDLRGSAGRSEWITVDGERCGGRFQRDAGRPAKEKITNWRHGVQPRSCIGLMAKPKCVPKIELGIYRVRL</sequence>
<evidence type="ECO:0000313" key="2">
    <source>
        <dbReference type="EMBL" id="KAG2590150.1"/>
    </source>
</evidence>
<evidence type="ECO:0000313" key="3">
    <source>
        <dbReference type="Proteomes" id="UP000823388"/>
    </source>
</evidence>
<protein>
    <submittedName>
        <fullName evidence="2">Uncharacterized protein</fullName>
    </submittedName>
</protein>
<reference evidence="2" key="1">
    <citation type="submission" date="2020-05" db="EMBL/GenBank/DDBJ databases">
        <title>WGS assembly of Panicum virgatum.</title>
        <authorList>
            <person name="Lovell J.T."/>
            <person name="Jenkins J."/>
            <person name="Shu S."/>
            <person name="Juenger T.E."/>
            <person name="Schmutz J."/>
        </authorList>
    </citation>
    <scope>NUCLEOTIDE SEQUENCE</scope>
    <source>
        <strain evidence="2">AP13</strain>
    </source>
</reference>
<name>A0A8T0RX85_PANVG</name>
<proteinExistence type="predicted"/>